<feature type="transmembrane region" description="Helical" evidence="7">
    <location>
        <begin position="85"/>
        <end position="103"/>
    </location>
</feature>
<dbReference type="GO" id="GO:0016413">
    <property type="term" value="F:O-acetyltransferase activity"/>
    <property type="evidence" value="ECO:0007669"/>
    <property type="project" value="TreeGrafter"/>
</dbReference>
<evidence type="ECO:0000256" key="6">
    <source>
        <dbReference type="ARBA" id="ARBA00023136"/>
    </source>
</evidence>
<comment type="subcellular location">
    <subcellularLocation>
        <location evidence="1">Cell membrane</location>
        <topology evidence="1">Multi-pass membrane protein</topology>
    </subcellularLocation>
</comment>
<feature type="domain" description="Acyltransferase 3" evidence="8">
    <location>
        <begin position="8"/>
        <end position="348"/>
    </location>
</feature>
<dbReference type="GO" id="GO:0009246">
    <property type="term" value="P:enterobacterial common antigen biosynthetic process"/>
    <property type="evidence" value="ECO:0007669"/>
    <property type="project" value="TreeGrafter"/>
</dbReference>
<dbReference type="EMBL" id="FNBU01000012">
    <property type="protein sequence ID" value="SDF49206.1"/>
    <property type="molecule type" value="Genomic_DNA"/>
</dbReference>
<keyword evidence="4 7" id="KW-0812">Transmembrane</keyword>
<dbReference type="Pfam" id="PF01757">
    <property type="entry name" value="Acyl_transf_3"/>
    <property type="match status" value="1"/>
</dbReference>
<feature type="transmembrane region" description="Helical" evidence="7">
    <location>
        <begin position="292"/>
        <end position="319"/>
    </location>
</feature>
<feature type="transmembrane region" description="Helical" evidence="7">
    <location>
        <begin position="197"/>
        <end position="222"/>
    </location>
</feature>
<evidence type="ECO:0000256" key="4">
    <source>
        <dbReference type="ARBA" id="ARBA00022692"/>
    </source>
</evidence>
<evidence type="ECO:0000256" key="5">
    <source>
        <dbReference type="ARBA" id="ARBA00022989"/>
    </source>
</evidence>
<accession>A0A1G7LIJ2</accession>
<dbReference type="AlphaFoldDB" id="A0A1G7LIJ2"/>
<feature type="transmembrane region" description="Helical" evidence="7">
    <location>
        <begin position="159"/>
        <end position="177"/>
    </location>
</feature>
<keyword evidence="9" id="KW-0012">Acyltransferase</keyword>
<keyword evidence="10" id="KW-1185">Reference proteome</keyword>
<evidence type="ECO:0000259" key="8">
    <source>
        <dbReference type="Pfam" id="PF01757"/>
    </source>
</evidence>
<evidence type="ECO:0000256" key="1">
    <source>
        <dbReference type="ARBA" id="ARBA00004651"/>
    </source>
</evidence>
<dbReference type="STRING" id="1123285.SAMN05660235_01790"/>
<keyword evidence="5 7" id="KW-1133">Transmembrane helix</keyword>
<gene>
    <name evidence="9" type="ORF">SAMN05660235_01790</name>
</gene>
<feature type="transmembrane region" description="Helical" evidence="7">
    <location>
        <begin position="37"/>
        <end position="64"/>
    </location>
</feature>
<protein>
    <submittedName>
        <fullName evidence="9">Surface polysaccharide O-acyltransferase, integral membrane enzyme</fullName>
    </submittedName>
</protein>
<feature type="transmembrane region" description="Helical" evidence="7">
    <location>
        <begin position="267"/>
        <end position="285"/>
    </location>
</feature>
<sequence>MSKQRVTAIEYIRGISMLGVVGIHTGAYSLTNPEVNVHLFALLEIFTRFSVPIFFFVSAFGLFAHHDLEERFDYARFMRRRLRTVLVPYIVWSLLYMLHYTLVSGDTQPWTPPLIYEYLLFGLASYQLYFLVLLLWFYTLMPVWRIIVRFMLKRPVPSLLLTLILQIGFNYYSSYYLEANFDNPYLRMAVQHRLSYWIVHYIFIFLFGAVCAAKYGQVLVWLKQRAREINLFFLVSLGGMLAYYYYLLYSVGYTPEEAVNTDHQLSPIGMLYTLAATLFWFSLFSRNTLPPVLAATLSFLGAYSYHVYLIHPLVMYYLIDIVTGHGLIMTPLVIVTFYLVAVALSLMIGMVIQSTGRYVPLLPLLLVGSKPERKNIIRTR</sequence>
<dbReference type="InterPro" id="IPR002656">
    <property type="entry name" value="Acyl_transf_3_dom"/>
</dbReference>
<dbReference type="RefSeq" id="WP_093690074.1">
    <property type="nucleotide sequence ID" value="NZ_FNBU01000012.1"/>
</dbReference>
<evidence type="ECO:0000313" key="10">
    <source>
        <dbReference type="Proteomes" id="UP000243333"/>
    </source>
</evidence>
<evidence type="ECO:0000256" key="7">
    <source>
        <dbReference type="SAM" id="Phobius"/>
    </source>
</evidence>
<keyword evidence="9" id="KW-0808">Transferase</keyword>
<feature type="transmembrane region" description="Helical" evidence="7">
    <location>
        <begin position="115"/>
        <end position="138"/>
    </location>
</feature>
<keyword evidence="3" id="KW-1003">Cell membrane</keyword>
<reference evidence="10" key="1">
    <citation type="submission" date="2016-10" db="EMBL/GenBank/DDBJ databases">
        <authorList>
            <person name="Varghese N."/>
            <person name="Submissions S."/>
        </authorList>
    </citation>
    <scope>NUCLEOTIDE SEQUENCE [LARGE SCALE GENOMIC DNA]</scope>
    <source>
        <strain evidence="10">DSM 23256</strain>
    </source>
</reference>
<evidence type="ECO:0000256" key="2">
    <source>
        <dbReference type="ARBA" id="ARBA00007400"/>
    </source>
</evidence>
<keyword evidence="6 7" id="KW-0472">Membrane</keyword>
<name>A0A1G7LIJ2_9FIRM</name>
<dbReference type="GO" id="GO:0005886">
    <property type="term" value="C:plasma membrane"/>
    <property type="evidence" value="ECO:0007669"/>
    <property type="project" value="UniProtKB-SubCell"/>
</dbReference>
<dbReference type="PANTHER" id="PTHR40074:SF2">
    <property type="entry name" value="O-ACETYLTRANSFERASE WECH"/>
    <property type="match status" value="1"/>
</dbReference>
<evidence type="ECO:0000313" key="9">
    <source>
        <dbReference type="EMBL" id="SDF49206.1"/>
    </source>
</evidence>
<organism evidence="9 10">
    <name type="scientific">Sporolituus thermophilus DSM 23256</name>
    <dbReference type="NCBI Taxonomy" id="1123285"/>
    <lineage>
        <taxon>Bacteria</taxon>
        <taxon>Bacillati</taxon>
        <taxon>Bacillota</taxon>
        <taxon>Negativicutes</taxon>
        <taxon>Selenomonadales</taxon>
        <taxon>Sporomusaceae</taxon>
        <taxon>Sporolituus</taxon>
    </lineage>
</organism>
<feature type="transmembrane region" description="Helical" evidence="7">
    <location>
        <begin position="229"/>
        <end position="247"/>
    </location>
</feature>
<dbReference type="PANTHER" id="PTHR40074">
    <property type="entry name" value="O-ACETYLTRANSFERASE WECH"/>
    <property type="match status" value="1"/>
</dbReference>
<proteinExistence type="inferred from homology"/>
<dbReference type="Proteomes" id="UP000243333">
    <property type="component" value="Unassembled WGS sequence"/>
</dbReference>
<feature type="transmembrane region" description="Helical" evidence="7">
    <location>
        <begin position="12"/>
        <end position="31"/>
    </location>
</feature>
<feature type="transmembrane region" description="Helical" evidence="7">
    <location>
        <begin position="331"/>
        <end position="352"/>
    </location>
</feature>
<dbReference type="OrthoDB" id="1661854at2"/>
<comment type="similarity">
    <text evidence="2">Belongs to the acyltransferase 3 family.</text>
</comment>
<evidence type="ECO:0000256" key="3">
    <source>
        <dbReference type="ARBA" id="ARBA00022475"/>
    </source>
</evidence>